<dbReference type="EMBL" id="VFOV01000001">
    <property type="protein sequence ID" value="TQL68172.1"/>
    <property type="molecule type" value="Genomic_DNA"/>
</dbReference>
<organism evidence="2 3">
    <name type="scientific">Nocardioides albertanoniae</name>
    <dbReference type="NCBI Taxonomy" id="1175486"/>
    <lineage>
        <taxon>Bacteria</taxon>
        <taxon>Bacillati</taxon>
        <taxon>Actinomycetota</taxon>
        <taxon>Actinomycetes</taxon>
        <taxon>Propionibacteriales</taxon>
        <taxon>Nocardioidaceae</taxon>
        <taxon>Nocardioides</taxon>
    </lineage>
</organism>
<protein>
    <recommendedName>
        <fullName evidence="4">Restriction system protein Mrr-like N-terminal domain-containing protein</fullName>
    </recommendedName>
</protein>
<dbReference type="AlphaFoldDB" id="A0A543A6E7"/>
<evidence type="ECO:0000313" key="2">
    <source>
        <dbReference type="EMBL" id="TQL68172.1"/>
    </source>
</evidence>
<sequence length="155" mass="16653">MLGRVGADMVGPMSETDYCELCDLPMSQCIHGRPPAPPEPAPVKKKAAPRPRKTTTKASASAPKVVTKSAPRKWTPPAAFAPLILEILETAGGTMPADAVLDELESQLADSLLPGDLETTPEGELRWRYAARRARQKLLTEGLMTKGSPGVWQLP</sequence>
<evidence type="ECO:0000313" key="3">
    <source>
        <dbReference type="Proteomes" id="UP000320209"/>
    </source>
</evidence>
<accession>A0A543A6E7</accession>
<feature type="region of interest" description="Disordered" evidence="1">
    <location>
        <begin position="29"/>
        <end position="71"/>
    </location>
</feature>
<reference evidence="2 3" key="1">
    <citation type="submission" date="2019-06" db="EMBL/GenBank/DDBJ databases">
        <title>Sequencing the genomes of 1000 actinobacteria strains.</title>
        <authorList>
            <person name="Klenk H.-P."/>
        </authorList>
    </citation>
    <scope>NUCLEOTIDE SEQUENCE [LARGE SCALE GENOMIC DNA]</scope>
    <source>
        <strain evidence="2 3">DSM 25218</strain>
    </source>
</reference>
<evidence type="ECO:0008006" key="4">
    <source>
        <dbReference type="Google" id="ProtNLM"/>
    </source>
</evidence>
<evidence type="ECO:0000256" key="1">
    <source>
        <dbReference type="SAM" id="MobiDB-lite"/>
    </source>
</evidence>
<comment type="caution">
    <text evidence="2">The sequence shown here is derived from an EMBL/GenBank/DDBJ whole genome shotgun (WGS) entry which is preliminary data.</text>
</comment>
<feature type="compositionally biased region" description="Basic residues" evidence="1">
    <location>
        <begin position="43"/>
        <end position="55"/>
    </location>
</feature>
<gene>
    <name evidence="2" type="ORF">FB381_2061</name>
</gene>
<proteinExistence type="predicted"/>
<keyword evidence="3" id="KW-1185">Reference proteome</keyword>
<name>A0A543A6E7_9ACTN</name>
<dbReference type="Proteomes" id="UP000320209">
    <property type="component" value="Unassembled WGS sequence"/>
</dbReference>